<dbReference type="InterPro" id="IPR011990">
    <property type="entry name" value="TPR-like_helical_dom_sf"/>
</dbReference>
<dbReference type="GO" id="GO:0006355">
    <property type="term" value="P:regulation of DNA-templated transcription"/>
    <property type="evidence" value="ECO:0007669"/>
    <property type="project" value="InterPro"/>
</dbReference>
<dbReference type="InterPro" id="IPR000792">
    <property type="entry name" value="Tscrpt_reg_LuxR_C"/>
</dbReference>
<dbReference type="GO" id="GO:0003677">
    <property type="term" value="F:DNA binding"/>
    <property type="evidence" value="ECO:0007669"/>
    <property type="project" value="UniProtKB-KW"/>
</dbReference>
<feature type="domain" description="HTH luxR-type" evidence="3">
    <location>
        <begin position="765"/>
        <end position="829"/>
    </location>
</feature>
<dbReference type="EMBL" id="JACHMH010000001">
    <property type="protein sequence ID" value="MBB4682469.1"/>
    <property type="molecule type" value="Genomic_DNA"/>
</dbReference>
<dbReference type="PANTHER" id="PTHR16305">
    <property type="entry name" value="TESTICULAR SOLUBLE ADENYLYL CYCLASE"/>
    <property type="match status" value="1"/>
</dbReference>
<dbReference type="PANTHER" id="PTHR16305:SF35">
    <property type="entry name" value="TRANSCRIPTIONAL ACTIVATOR DOMAIN"/>
    <property type="match status" value="1"/>
</dbReference>
<dbReference type="Pfam" id="PF00196">
    <property type="entry name" value="GerE"/>
    <property type="match status" value="1"/>
</dbReference>
<dbReference type="PROSITE" id="PS50043">
    <property type="entry name" value="HTH_LUXR_2"/>
    <property type="match status" value="1"/>
</dbReference>
<dbReference type="SUPFAM" id="SSF48452">
    <property type="entry name" value="TPR-like"/>
    <property type="match status" value="3"/>
</dbReference>
<dbReference type="Gene3D" id="1.25.40.10">
    <property type="entry name" value="Tetratricopeptide repeat domain"/>
    <property type="match status" value="2"/>
</dbReference>
<reference evidence="4 5" key="1">
    <citation type="submission" date="2020-08" db="EMBL/GenBank/DDBJ databases">
        <title>Sequencing the genomes of 1000 actinobacteria strains.</title>
        <authorList>
            <person name="Klenk H.-P."/>
        </authorList>
    </citation>
    <scope>NUCLEOTIDE SEQUENCE [LARGE SCALE GENOMIC DNA]</scope>
    <source>
        <strain evidence="4 5">DSM 44230</strain>
    </source>
</reference>
<evidence type="ECO:0000256" key="2">
    <source>
        <dbReference type="ARBA" id="ARBA00022840"/>
    </source>
</evidence>
<dbReference type="PROSITE" id="PS00622">
    <property type="entry name" value="HTH_LUXR_1"/>
    <property type="match status" value="1"/>
</dbReference>
<dbReference type="InterPro" id="IPR036388">
    <property type="entry name" value="WH-like_DNA-bd_sf"/>
</dbReference>
<protein>
    <submittedName>
        <fullName evidence="4">DNA-binding CsgD family transcriptional regulator</fullName>
    </submittedName>
</protein>
<dbReference type="GO" id="GO:0005524">
    <property type="term" value="F:ATP binding"/>
    <property type="evidence" value="ECO:0007669"/>
    <property type="project" value="UniProtKB-KW"/>
</dbReference>
<proteinExistence type="predicted"/>
<dbReference type="SMART" id="SM00421">
    <property type="entry name" value="HTH_LUXR"/>
    <property type="match status" value="1"/>
</dbReference>
<dbReference type="Gene3D" id="1.10.10.10">
    <property type="entry name" value="Winged helix-like DNA-binding domain superfamily/Winged helix DNA-binding domain"/>
    <property type="match status" value="1"/>
</dbReference>
<evidence type="ECO:0000256" key="1">
    <source>
        <dbReference type="ARBA" id="ARBA00022741"/>
    </source>
</evidence>
<keyword evidence="5" id="KW-1185">Reference proteome</keyword>
<dbReference type="RefSeq" id="WP_185009803.1">
    <property type="nucleotide sequence ID" value="NZ_JACHMH010000001.1"/>
</dbReference>
<organism evidence="4 5">
    <name type="scientific">Crossiella cryophila</name>
    <dbReference type="NCBI Taxonomy" id="43355"/>
    <lineage>
        <taxon>Bacteria</taxon>
        <taxon>Bacillati</taxon>
        <taxon>Actinomycetota</taxon>
        <taxon>Actinomycetes</taxon>
        <taxon>Pseudonocardiales</taxon>
        <taxon>Pseudonocardiaceae</taxon>
        <taxon>Crossiella</taxon>
    </lineage>
</organism>
<sequence>MSWVGRSGELDELVAFLGAQRTRAVRFAQVSGDPWLGKTALLNRARQAVPELAFATDLRDGLAGAPVVLLDDLHLAGPDTFALLDKLIHTPGRLRLTVLLGYRPRQLAPEVQALLDEVDGLRVALGPLSPAECGELVGSASPARLAELHAASGGNPCYLRALAEGPAAGVRAALLSEVDRLGETGVLVLRAAAVIGEAITADLVAPAGDCLPARVRQALDAAVAADLLRENGAVLEFRHPVVRRLVYGSAPHSWRIEAHRRVAAVLLAQRAPAPERARQLEFAARPGDRGAAEVLVRAAREVRGREPATAARWLTAAQRVCPALDVRLELADVLIAAGRTEQGMGLFQEVVGSAGPIAARAVIRYSAVERMFGRNLTARAVLRRVLDTWPDGDPAELAAVRAELAYALHNTGDPEGAVELAGQVLGTPLPRPATLIHAACHSLLAYHHWTAGAIEAAKDAVEQSIVLVDEATTAELADWLLIAEQCVGIVLHLGRFADARRLGERMHQVARDTGQRLVLMRGHLRSAFGQVLAGEWALAEVNLAEAAELAGRIGRPPVLAYALMLRGYLAGERGDLVAALGFAEQAEELAPAGDHPWWAQVRWQLAEARRAMDLPVPADFLAEVRDNLLAPHLEQLTESALRRGDPVEAADWARRCRAAANEPGALAYALLAEARLLLAGGERSAAARLAGEAVQGFARTPLRPGLARAHLVAGMALAGLGERAAALGELERASELFAACGANRLLEQTIRVQRGLGRRVSRAAGRVAPGELTAREHQVAGLVSQGCTNRTIADRLALSERTVTTHVSNILAKTGLPSRTALAAHLLRG</sequence>
<comment type="caution">
    <text evidence="4">The sequence shown here is derived from an EMBL/GenBank/DDBJ whole genome shotgun (WGS) entry which is preliminary data.</text>
</comment>
<keyword evidence="2" id="KW-0067">ATP-binding</keyword>
<dbReference type="AlphaFoldDB" id="A0A7W7CJP5"/>
<evidence type="ECO:0000313" key="4">
    <source>
        <dbReference type="EMBL" id="MBB4682469.1"/>
    </source>
</evidence>
<keyword evidence="1" id="KW-0547">Nucleotide-binding</keyword>
<evidence type="ECO:0000313" key="5">
    <source>
        <dbReference type="Proteomes" id="UP000533598"/>
    </source>
</evidence>
<dbReference type="PRINTS" id="PR00038">
    <property type="entry name" value="HTHLUXR"/>
</dbReference>
<keyword evidence="4" id="KW-0238">DNA-binding</keyword>
<dbReference type="CDD" id="cd06170">
    <property type="entry name" value="LuxR_C_like"/>
    <property type="match status" value="1"/>
</dbReference>
<evidence type="ECO:0000259" key="3">
    <source>
        <dbReference type="PROSITE" id="PS50043"/>
    </source>
</evidence>
<gene>
    <name evidence="4" type="ORF">HNR67_008587</name>
</gene>
<name>A0A7W7CJP5_9PSEU</name>
<dbReference type="InterPro" id="IPR016032">
    <property type="entry name" value="Sig_transdc_resp-reg_C-effctor"/>
</dbReference>
<accession>A0A7W7CJP5</accession>
<dbReference type="GO" id="GO:0005737">
    <property type="term" value="C:cytoplasm"/>
    <property type="evidence" value="ECO:0007669"/>
    <property type="project" value="TreeGrafter"/>
</dbReference>
<dbReference type="GO" id="GO:0004016">
    <property type="term" value="F:adenylate cyclase activity"/>
    <property type="evidence" value="ECO:0007669"/>
    <property type="project" value="TreeGrafter"/>
</dbReference>
<dbReference type="SUPFAM" id="SSF46894">
    <property type="entry name" value="C-terminal effector domain of the bipartite response regulators"/>
    <property type="match status" value="1"/>
</dbReference>
<dbReference type="Proteomes" id="UP000533598">
    <property type="component" value="Unassembled WGS sequence"/>
</dbReference>